<evidence type="ECO:0008006" key="10">
    <source>
        <dbReference type="Google" id="ProtNLM"/>
    </source>
</evidence>
<protein>
    <recommendedName>
        <fullName evidence="10">G-protein coupled receptors family 1 profile domain-containing protein</fullName>
    </recommendedName>
</protein>
<keyword evidence="3 5" id="KW-1133">Transmembrane helix</keyword>
<evidence type="ECO:0000256" key="4">
    <source>
        <dbReference type="ARBA" id="ARBA00023136"/>
    </source>
</evidence>
<keyword evidence="2 5" id="KW-0812">Transmembrane</keyword>
<proteinExistence type="predicted"/>
<evidence type="ECO:0000256" key="6">
    <source>
        <dbReference type="SAM" id="SignalP"/>
    </source>
</evidence>
<feature type="transmembrane region" description="Helical" evidence="5">
    <location>
        <begin position="33"/>
        <end position="57"/>
    </location>
</feature>
<evidence type="ECO:0000313" key="9">
    <source>
        <dbReference type="Proteomes" id="UP001176961"/>
    </source>
</evidence>
<evidence type="ECO:0000256" key="2">
    <source>
        <dbReference type="ARBA" id="ARBA00022692"/>
    </source>
</evidence>
<dbReference type="AlphaFoldDB" id="A0AA36GYC5"/>
<reference evidence="8" key="1">
    <citation type="submission" date="2023-07" db="EMBL/GenBank/DDBJ databases">
        <authorList>
            <consortium name="CYATHOMIX"/>
        </authorList>
    </citation>
    <scope>NUCLEOTIDE SEQUENCE</scope>
    <source>
        <strain evidence="8">N/A</strain>
    </source>
</reference>
<dbReference type="EMBL" id="CATQJL010000224">
    <property type="protein sequence ID" value="CAJ0600605.1"/>
    <property type="molecule type" value="Genomic_DNA"/>
</dbReference>
<dbReference type="GO" id="GO:0004984">
    <property type="term" value="F:olfactory receptor activity"/>
    <property type="evidence" value="ECO:0007669"/>
    <property type="project" value="TreeGrafter"/>
</dbReference>
<dbReference type="PANTHER" id="PTHR31357">
    <property type="entry name" value="SERPENTINE RECEPTOR CLASS ALPHA-10"/>
    <property type="match status" value="1"/>
</dbReference>
<dbReference type="PANTHER" id="PTHR31357:SF6">
    <property type="entry name" value="G_PROTEIN_RECEP_F1_2 DOMAIN-CONTAINING PROTEIN"/>
    <property type="match status" value="1"/>
</dbReference>
<dbReference type="Proteomes" id="UP001176961">
    <property type="component" value="Unassembled WGS sequence"/>
</dbReference>
<dbReference type="GO" id="GO:0016020">
    <property type="term" value="C:membrane"/>
    <property type="evidence" value="ECO:0007669"/>
    <property type="project" value="UniProtKB-SubCell"/>
</dbReference>
<dbReference type="InterPro" id="IPR000344">
    <property type="entry name" value="7TM_GPCR_serpentine_rcpt_Sra"/>
</dbReference>
<dbReference type="InterPro" id="IPR051080">
    <property type="entry name" value="Nematode_rcpt-like_serp_alpha"/>
</dbReference>
<keyword evidence="6" id="KW-0732">Signal</keyword>
<evidence type="ECO:0000313" key="8">
    <source>
        <dbReference type="EMBL" id="CAJ0600661.1"/>
    </source>
</evidence>
<organism evidence="8 9">
    <name type="scientific">Cylicocyclus nassatus</name>
    <name type="common">Nematode worm</name>
    <dbReference type="NCBI Taxonomy" id="53992"/>
    <lineage>
        <taxon>Eukaryota</taxon>
        <taxon>Metazoa</taxon>
        <taxon>Ecdysozoa</taxon>
        <taxon>Nematoda</taxon>
        <taxon>Chromadorea</taxon>
        <taxon>Rhabditida</taxon>
        <taxon>Rhabditina</taxon>
        <taxon>Rhabditomorpha</taxon>
        <taxon>Strongyloidea</taxon>
        <taxon>Strongylidae</taxon>
        <taxon>Cylicocyclus</taxon>
    </lineage>
</organism>
<dbReference type="Pfam" id="PF02117">
    <property type="entry name" value="7TM_GPCR_Sra"/>
    <property type="match status" value="1"/>
</dbReference>
<keyword evidence="9" id="KW-1185">Reference proteome</keyword>
<gene>
    <name evidence="7" type="ORF">CYNAS_LOCUS12588</name>
    <name evidence="8" type="ORF">CYNAS_LOCUS12644</name>
</gene>
<accession>A0AA36GYC5</accession>
<keyword evidence="4 5" id="KW-0472">Membrane</keyword>
<feature type="transmembrane region" description="Helical" evidence="5">
    <location>
        <begin position="86"/>
        <end position="108"/>
    </location>
</feature>
<feature type="signal peptide" evidence="6">
    <location>
        <begin position="1"/>
        <end position="17"/>
    </location>
</feature>
<evidence type="ECO:0000256" key="3">
    <source>
        <dbReference type="ARBA" id="ARBA00022989"/>
    </source>
</evidence>
<name>A0AA36GYC5_CYLNA</name>
<comment type="caution">
    <text evidence="8">The sequence shown here is derived from an EMBL/GenBank/DDBJ whole genome shotgun (WGS) entry which is preliminary data.</text>
</comment>
<comment type="subcellular location">
    <subcellularLocation>
        <location evidence="1">Membrane</location>
        <topology evidence="1">Multi-pass membrane protein</topology>
    </subcellularLocation>
</comment>
<sequence>MPLIIILVMFIYQKVDSTETLLSCLNVPTSSMKTVSIITAALLPLNCVCLVMSVLLFRTHQKKVQKTRFNVTRSFKATLNRDTMSFLRYASATQAIIIVVYPIVILAVRMTSHHTPTVLERTLATLAYIFNWYCVLVPAVMIYAVRRHRMKRQKKIDNVMGQQVAGEEGSDYYFQLLQTQWDQEKEPKT</sequence>
<dbReference type="GO" id="GO:0004930">
    <property type="term" value="F:G protein-coupled receptor activity"/>
    <property type="evidence" value="ECO:0007669"/>
    <property type="project" value="InterPro"/>
</dbReference>
<evidence type="ECO:0000256" key="5">
    <source>
        <dbReference type="SAM" id="Phobius"/>
    </source>
</evidence>
<dbReference type="EMBL" id="CATQJL010000224">
    <property type="protein sequence ID" value="CAJ0600661.1"/>
    <property type="molecule type" value="Genomic_DNA"/>
</dbReference>
<feature type="chain" id="PRO_5041630202" description="G-protein coupled receptors family 1 profile domain-containing protein" evidence="6">
    <location>
        <begin position="18"/>
        <end position="189"/>
    </location>
</feature>
<feature type="transmembrane region" description="Helical" evidence="5">
    <location>
        <begin position="128"/>
        <end position="145"/>
    </location>
</feature>
<evidence type="ECO:0000313" key="7">
    <source>
        <dbReference type="EMBL" id="CAJ0600605.1"/>
    </source>
</evidence>
<evidence type="ECO:0000256" key="1">
    <source>
        <dbReference type="ARBA" id="ARBA00004141"/>
    </source>
</evidence>